<gene>
    <name evidence="2" type="ORF">GCM10022292_30520</name>
</gene>
<feature type="transmembrane region" description="Helical" evidence="1">
    <location>
        <begin position="122"/>
        <end position="141"/>
    </location>
</feature>
<dbReference type="Proteomes" id="UP001501682">
    <property type="component" value="Unassembled WGS sequence"/>
</dbReference>
<reference evidence="3" key="1">
    <citation type="journal article" date="2019" name="Int. J. Syst. Evol. Microbiol.">
        <title>The Global Catalogue of Microorganisms (GCM) 10K type strain sequencing project: providing services to taxonomists for standard genome sequencing and annotation.</title>
        <authorList>
            <consortium name="The Broad Institute Genomics Platform"/>
            <consortium name="The Broad Institute Genome Sequencing Center for Infectious Disease"/>
            <person name="Wu L."/>
            <person name="Ma J."/>
        </authorList>
    </citation>
    <scope>NUCLEOTIDE SEQUENCE [LARGE SCALE GENOMIC DNA]</scope>
    <source>
        <strain evidence="3">JCM 17633</strain>
    </source>
</reference>
<feature type="transmembrane region" description="Helical" evidence="1">
    <location>
        <begin position="256"/>
        <end position="279"/>
    </location>
</feature>
<feature type="transmembrane region" description="Helical" evidence="1">
    <location>
        <begin position="98"/>
        <end position="116"/>
    </location>
</feature>
<feature type="transmembrane region" description="Helical" evidence="1">
    <location>
        <begin position="72"/>
        <end position="91"/>
    </location>
</feature>
<keyword evidence="1" id="KW-1133">Transmembrane helix</keyword>
<keyword evidence="1" id="KW-0472">Membrane</keyword>
<evidence type="ECO:0000313" key="3">
    <source>
        <dbReference type="Proteomes" id="UP001501682"/>
    </source>
</evidence>
<dbReference type="EMBL" id="BAABCB010000030">
    <property type="protein sequence ID" value="GAA4245981.1"/>
    <property type="molecule type" value="Genomic_DNA"/>
</dbReference>
<sequence length="374" mass="42336">MRIIEIKAIAFDEDSERSSLGVFLNNEKLKKISVFTGSSMKNNKSIIEKLTALWALNESGLGGFLHVFNSPFTGLIVGGVSILLISLIAYYAENKWQAILKALVIVLIIKMAVSPYSPFGAYVAVSFQAVLGAILFSNFSWKGATIMVLGMVTFLESALQKLLILTIVYGTNLWEAIDIYGAWVQKKLDFVSETSTTSVLVTTYLLVYGICGILAGIFIKNTIKIISNKKETDFYLHLETDKLDKKTKKVAFKTKVIWVWLGTVAVMVLAFSIFGGPLFGWQKAIYIVLRSFLILMLWYLVIGPFLLKVVRKYLRKKESKYQEDIANAMDLFPYFRQIIAFTWKDTKHLKGYTRFQYFMANSISNCIHFKVPSE</sequence>
<feature type="transmembrane region" description="Helical" evidence="1">
    <location>
        <begin position="195"/>
        <end position="219"/>
    </location>
</feature>
<accession>A0ABP8D1C3</accession>
<protein>
    <submittedName>
        <fullName evidence="2">Uncharacterized protein</fullName>
    </submittedName>
</protein>
<comment type="caution">
    <text evidence="2">The sequence shown here is derived from an EMBL/GenBank/DDBJ whole genome shotgun (WGS) entry which is preliminary data.</text>
</comment>
<evidence type="ECO:0000313" key="2">
    <source>
        <dbReference type="EMBL" id="GAA4245981.1"/>
    </source>
</evidence>
<keyword evidence="1" id="KW-0812">Transmembrane</keyword>
<evidence type="ECO:0000256" key="1">
    <source>
        <dbReference type="SAM" id="Phobius"/>
    </source>
</evidence>
<organism evidence="2 3">
    <name type="scientific">Winogradskyella damuponensis</name>
    <dbReference type="NCBI Taxonomy" id="943939"/>
    <lineage>
        <taxon>Bacteria</taxon>
        <taxon>Pseudomonadati</taxon>
        <taxon>Bacteroidota</taxon>
        <taxon>Flavobacteriia</taxon>
        <taxon>Flavobacteriales</taxon>
        <taxon>Flavobacteriaceae</taxon>
        <taxon>Winogradskyella</taxon>
    </lineage>
</organism>
<keyword evidence="3" id="KW-1185">Reference proteome</keyword>
<feature type="transmembrane region" description="Helical" evidence="1">
    <location>
        <begin position="162"/>
        <end position="183"/>
    </location>
</feature>
<proteinExistence type="predicted"/>
<name>A0ABP8D1C3_9FLAO</name>
<feature type="transmembrane region" description="Helical" evidence="1">
    <location>
        <begin position="285"/>
        <end position="307"/>
    </location>
</feature>